<reference evidence="2" key="1">
    <citation type="journal article" date="2020" name="Stud. Mycol.">
        <title>101 Dothideomycetes genomes: a test case for predicting lifestyles and emergence of pathogens.</title>
        <authorList>
            <person name="Haridas S."/>
            <person name="Albert R."/>
            <person name="Binder M."/>
            <person name="Bloem J."/>
            <person name="Labutti K."/>
            <person name="Salamov A."/>
            <person name="Andreopoulos B."/>
            <person name="Baker S."/>
            <person name="Barry K."/>
            <person name="Bills G."/>
            <person name="Bluhm B."/>
            <person name="Cannon C."/>
            <person name="Castanera R."/>
            <person name="Culley D."/>
            <person name="Daum C."/>
            <person name="Ezra D."/>
            <person name="Gonzalez J."/>
            <person name="Henrissat B."/>
            <person name="Kuo A."/>
            <person name="Liang C."/>
            <person name="Lipzen A."/>
            <person name="Lutzoni F."/>
            <person name="Magnuson J."/>
            <person name="Mondo S."/>
            <person name="Nolan M."/>
            <person name="Ohm R."/>
            <person name="Pangilinan J."/>
            <person name="Park H.-J."/>
            <person name="Ramirez L."/>
            <person name="Alfaro M."/>
            <person name="Sun H."/>
            <person name="Tritt A."/>
            <person name="Yoshinaga Y."/>
            <person name="Zwiers L.-H."/>
            <person name="Turgeon B."/>
            <person name="Goodwin S."/>
            <person name="Spatafora J."/>
            <person name="Crous P."/>
            <person name="Grigoriev I."/>
        </authorList>
    </citation>
    <scope>NUCLEOTIDE SEQUENCE</scope>
    <source>
        <strain evidence="2">CBS 690.94</strain>
    </source>
</reference>
<proteinExistence type="predicted"/>
<protein>
    <submittedName>
        <fullName evidence="2">Uncharacterized protein</fullName>
    </submittedName>
</protein>
<name>A0A9P4UBU2_9PLEO</name>
<dbReference type="OrthoDB" id="3796810at2759"/>
<organism evidence="2 3">
    <name type="scientific">Karstenula rhodostoma CBS 690.94</name>
    <dbReference type="NCBI Taxonomy" id="1392251"/>
    <lineage>
        <taxon>Eukaryota</taxon>
        <taxon>Fungi</taxon>
        <taxon>Dikarya</taxon>
        <taxon>Ascomycota</taxon>
        <taxon>Pezizomycotina</taxon>
        <taxon>Dothideomycetes</taxon>
        <taxon>Pleosporomycetidae</taxon>
        <taxon>Pleosporales</taxon>
        <taxon>Massarineae</taxon>
        <taxon>Didymosphaeriaceae</taxon>
        <taxon>Karstenula</taxon>
    </lineage>
</organism>
<gene>
    <name evidence="2" type="ORF">P171DRAFT_38111</name>
</gene>
<keyword evidence="3" id="KW-1185">Reference proteome</keyword>
<comment type="caution">
    <text evidence="2">The sequence shown here is derived from an EMBL/GenBank/DDBJ whole genome shotgun (WGS) entry which is preliminary data.</text>
</comment>
<evidence type="ECO:0000313" key="3">
    <source>
        <dbReference type="Proteomes" id="UP000799764"/>
    </source>
</evidence>
<dbReference type="Proteomes" id="UP000799764">
    <property type="component" value="Unassembled WGS sequence"/>
</dbReference>
<evidence type="ECO:0000256" key="1">
    <source>
        <dbReference type="SAM" id="MobiDB-lite"/>
    </source>
</evidence>
<dbReference type="EMBL" id="MU001502">
    <property type="protein sequence ID" value="KAF2443467.1"/>
    <property type="molecule type" value="Genomic_DNA"/>
</dbReference>
<feature type="region of interest" description="Disordered" evidence="1">
    <location>
        <begin position="45"/>
        <end position="90"/>
    </location>
</feature>
<dbReference type="AlphaFoldDB" id="A0A9P4UBU2"/>
<accession>A0A9P4UBU2</accession>
<feature type="compositionally biased region" description="Low complexity" evidence="1">
    <location>
        <begin position="56"/>
        <end position="82"/>
    </location>
</feature>
<sequence length="327" mass="36340">MGFWNTAKWTLTTALDHIEGRPTRKQYKLHPDSAYLGNKYYAKETPVPPNFTRPRTSGNPTSTSTSTSSTLPSLASSPQSLTGGDTEGMHIGLMQPHVHIGKKAVQTPMRLPEAKYTVLRQGDLVDDDKIDSTVGRDRDLYWVVKGAVVLMVKERSEAVTTPARKTREEGREEVMEEAVDGVNGGHKNLLRSPSVEGMLLFYSISAYVDIIANQSPDFFADIFDEGQYAPIDTLPPNPLAKVPGISQSLNPLDAIPWSELIIVFRRDTKELFVRKQDGKLYPVVWKVRAMHSRLQEVYAGSRAVNGVKFTSVEGEIDAEGYVNVEFV</sequence>
<evidence type="ECO:0000313" key="2">
    <source>
        <dbReference type="EMBL" id="KAF2443467.1"/>
    </source>
</evidence>